<keyword evidence="2" id="KW-1185">Reference proteome</keyword>
<dbReference type="Proteomes" id="UP001597561">
    <property type="component" value="Unassembled WGS sequence"/>
</dbReference>
<reference evidence="2" key="1">
    <citation type="journal article" date="2019" name="Int. J. Syst. Evol. Microbiol.">
        <title>The Global Catalogue of Microorganisms (GCM) 10K type strain sequencing project: providing services to taxonomists for standard genome sequencing and annotation.</title>
        <authorList>
            <consortium name="The Broad Institute Genomics Platform"/>
            <consortium name="The Broad Institute Genome Sequencing Center for Infectious Disease"/>
            <person name="Wu L."/>
            <person name="Ma J."/>
        </authorList>
    </citation>
    <scope>NUCLEOTIDE SEQUENCE [LARGE SCALE GENOMIC DNA]</scope>
    <source>
        <strain evidence="2">KCTC 13528</strain>
    </source>
</reference>
<protein>
    <recommendedName>
        <fullName evidence="3">Flagellar hook-length control protein-like C-terminal domain-containing protein</fullName>
    </recommendedName>
</protein>
<gene>
    <name evidence="1" type="ORF">ACFS5P_04240</name>
</gene>
<proteinExistence type="predicted"/>
<sequence>MSSYISGQQRPGVLTQPQDRQQQLKAGQIIHGKMIKALGNQQMEVQVGGRLLTAVVSGAFAEGEAKWFQVESAGNPLVLKPVKTDGTGKADLQQLLQSIGLSGNKEMKALLSSLISRQVPVSADKLAQAAALLAGTPDKTEGLSVLKLMLTRDLPLKESVFMPLLSANKGIAEPLSGLLNQVKSDLSVQASPKTSQIMNSIEEPLTKVMHDHTVQRMFEKMTSGQPATANQALAGLKEMQVLPGKATLNNWIVPAEPAQMVKGLESIIKVLQTLPATQVNQNELQQLQQTLKNTQQSPVQNAQPQNAQAQVSQQSAQAQTAQTQMTQQQLAEAIIKGQSLILQVKPQSTLQSLQLLSLPPSNAEQPLSFLSTSKEVQSQLGTQTGSNAIQMVLKEVMQRLGADYEARLSNPSLQPESAAQTLKAQLVSILNMPGLTAQTKDSAEQVLNRLNGMQLMSAENGPQQQLMMQFPIQLGETRSDVTMKMNGRRKSDGTLDPDHVRVLFYITLSELKESVIDMNVQNRVVSLDIYNESENLNRVAEPFIPALKTALEATGYAFSSVKFHSTKEVDPPIINPAEDALSSAYHKVDVKI</sequence>
<accession>A0ABW5ZHW5</accession>
<dbReference type="RefSeq" id="WP_204728669.1">
    <property type="nucleotide sequence ID" value="NZ_JAFBDK010000004.1"/>
</dbReference>
<organism evidence="1 2">
    <name type="scientific">Jeotgalibacillus terrae</name>
    <dbReference type="NCBI Taxonomy" id="587735"/>
    <lineage>
        <taxon>Bacteria</taxon>
        <taxon>Bacillati</taxon>
        <taxon>Bacillota</taxon>
        <taxon>Bacilli</taxon>
        <taxon>Bacillales</taxon>
        <taxon>Caryophanaceae</taxon>
        <taxon>Jeotgalibacillus</taxon>
    </lineage>
</organism>
<dbReference type="EMBL" id="JBHUPG010000007">
    <property type="protein sequence ID" value="MFD2911072.1"/>
    <property type="molecule type" value="Genomic_DNA"/>
</dbReference>
<evidence type="ECO:0000313" key="1">
    <source>
        <dbReference type="EMBL" id="MFD2911072.1"/>
    </source>
</evidence>
<name>A0ABW5ZHW5_9BACL</name>
<evidence type="ECO:0000313" key="2">
    <source>
        <dbReference type="Proteomes" id="UP001597561"/>
    </source>
</evidence>
<comment type="caution">
    <text evidence="1">The sequence shown here is derived from an EMBL/GenBank/DDBJ whole genome shotgun (WGS) entry which is preliminary data.</text>
</comment>
<evidence type="ECO:0008006" key="3">
    <source>
        <dbReference type="Google" id="ProtNLM"/>
    </source>
</evidence>